<protein>
    <recommendedName>
        <fullName evidence="1">Type IV secretion system coupling protein TraD DNA-binding domain-containing protein</fullName>
    </recommendedName>
</protein>
<gene>
    <name evidence="2" type="ORF">US54_C0060G0007</name>
</gene>
<evidence type="ECO:0000259" key="1">
    <source>
        <dbReference type="Pfam" id="PF10412"/>
    </source>
</evidence>
<dbReference type="Proteomes" id="UP000034471">
    <property type="component" value="Unassembled WGS sequence"/>
</dbReference>
<dbReference type="Gene3D" id="3.40.50.300">
    <property type="entry name" value="P-loop containing nucleotide triphosphate hydrolases"/>
    <property type="match status" value="2"/>
</dbReference>
<evidence type="ECO:0000313" key="3">
    <source>
        <dbReference type="Proteomes" id="UP000034471"/>
    </source>
</evidence>
<dbReference type="PANTHER" id="PTHR30121:SF6">
    <property type="entry name" value="SLR6007 PROTEIN"/>
    <property type="match status" value="1"/>
</dbReference>
<dbReference type="InterPro" id="IPR027417">
    <property type="entry name" value="P-loop_NTPase"/>
</dbReference>
<dbReference type="Pfam" id="PF10412">
    <property type="entry name" value="TrwB_AAD_bind"/>
    <property type="match status" value="1"/>
</dbReference>
<dbReference type="PATRIC" id="fig|1618481.3.peg.934"/>
<dbReference type="PANTHER" id="PTHR30121">
    <property type="entry name" value="UNCHARACTERIZED PROTEIN YJGR-RELATED"/>
    <property type="match status" value="1"/>
</dbReference>
<dbReference type="AlphaFoldDB" id="A0A0G0K7U2"/>
<feature type="domain" description="Type IV secretion system coupling protein TraD DNA-binding" evidence="1">
    <location>
        <begin position="338"/>
        <end position="642"/>
    </location>
</feature>
<organism evidence="2 3">
    <name type="scientific">Candidatus Roizmanbacteria bacterium GW2011_GWA2_37_7</name>
    <dbReference type="NCBI Taxonomy" id="1618481"/>
    <lineage>
        <taxon>Bacteria</taxon>
        <taxon>Candidatus Roizmaniibacteriota</taxon>
    </lineage>
</organism>
<dbReference type="InterPro" id="IPR019476">
    <property type="entry name" value="T4SS_TraD_DNA-bd"/>
</dbReference>
<comment type="caution">
    <text evidence="2">The sequence shown here is derived from an EMBL/GenBank/DDBJ whole genome shotgun (WGS) entry which is preliminary data.</text>
</comment>
<proteinExistence type="predicted"/>
<reference evidence="2 3" key="1">
    <citation type="journal article" date="2015" name="Nature">
        <title>rRNA introns, odd ribosomes, and small enigmatic genomes across a large radiation of phyla.</title>
        <authorList>
            <person name="Brown C.T."/>
            <person name="Hug L.A."/>
            <person name="Thomas B.C."/>
            <person name="Sharon I."/>
            <person name="Castelle C.J."/>
            <person name="Singh A."/>
            <person name="Wilkins M.J."/>
            <person name="Williams K.H."/>
            <person name="Banfield J.F."/>
        </authorList>
    </citation>
    <scope>NUCLEOTIDE SEQUENCE [LARGE SCALE GENOMIC DNA]</scope>
</reference>
<sequence length="722" mass="82123">MQLSHLQIRNPKDDETAPEAATQIFSSLLSKKHSVFVRLFKEVDCFAFEFFLTGQSIYYYVTVPTTRESLVQSLISASYPQSFIHKTSDPMDIILKNPYQAAGDLRLHHSYKLPLKTYTEFSDVDPLSSLIGLLSKQGPWYRLALQILVTPPSFYWQGDTLDSRLTEKTNPATGEVTSEKSSDNSSYLAKKVLFQGGRSAIRILAASKEKQHDPKTLLHNVAGTFGTFSLGEGNKFDIREKWFGKNDFIDRMKVRRFYWLEHRTQILNAQELATLWHPPGSQLQGIKNIAWGKTLAGEPPENLPTTDNITADEKKDVNFFGKAEYKNKDSVFGIKTADRRKHVYIIGKTGAGKTTLIANMAIDDIRRDRGVGIIDPHGDLSETILEYIPKRRMNDVVYLEPFDTKRPFSLNVLEIKNHTHRDLVASGIVGIFYKIYGDSWGPRLEYILRNTILTLLEIPNSTLADALPLLADPKFRKNNMHHIHDVVLKNFWEKEFDKMTDRLRVEAISPIQNKVGQFVSSKMIRNIIGQPKSTINLEDMINSGKILILNLSQGKLGEDNAALLGAMIITQIQLAAMNRSFQKEKDRRDFFLYVDEFQNFATSSFIKILSEARKYRLALTLANQYIEQIDEDVMTAIFGNVGSLISFVIGARDAEFLSKEFSELYTQNDLVTLGKYQTVIKMSIDEMTSLPFPAKTLPLPALKNSNSEKIIRMSKERYGRKI</sequence>
<name>A0A0G0K7U2_9BACT</name>
<dbReference type="EMBL" id="LBTJ01000060">
    <property type="protein sequence ID" value="KKQ36661.1"/>
    <property type="molecule type" value="Genomic_DNA"/>
</dbReference>
<evidence type="ECO:0000313" key="2">
    <source>
        <dbReference type="EMBL" id="KKQ36661.1"/>
    </source>
</evidence>
<dbReference type="STRING" id="1618481.US54_C0060G0007"/>
<dbReference type="InterPro" id="IPR051162">
    <property type="entry name" value="T4SS_component"/>
</dbReference>
<accession>A0A0G0K7U2</accession>
<dbReference type="SUPFAM" id="SSF52540">
    <property type="entry name" value="P-loop containing nucleoside triphosphate hydrolases"/>
    <property type="match status" value="1"/>
</dbReference>
<dbReference type="CDD" id="cd01127">
    <property type="entry name" value="TrwB_TraG_TraD_VirD4"/>
    <property type="match status" value="2"/>
</dbReference>